<evidence type="ECO:0000313" key="3">
    <source>
        <dbReference type="Proteomes" id="UP001303889"/>
    </source>
</evidence>
<sequence length="145" mass="14581">MEAILPATTSFYLGCCRDGGGGCDVPEACVAATAPAVPGAPTHSATLTCSGAQPSCVTYTWAKLHMISFGCGTAGGIKTADLEPAPSTRTTTRFSTSSFATSMAPPSSTTNPPAATDTSNGNVSPGLGVMYGEFFGGEKERGECL</sequence>
<proteinExistence type="predicted"/>
<organism evidence="2 3">
    <name type="scientific">Staphylotrichum tortipilum</name>
    <dbReference type="NCBI Taxonomy" id="2831512"/>
    <lineage>
        <taxon>Eukaryota</taxon>
        <taxon>Fungi</taxon>
        <taxon>Dikarya</taxon>
        <taxon>Ascomycota</taxon>
        <taxon>Pezizomycotina</taxon>
        <taxon>Sordariomycetes</taxon>
        <taxon>Sordariomycetidae</taxon>
        <taxon>Sordariales</taxon>
        <taxon>Chaetomiaceae</taxon>
        <taxon>Staphylotrichum</taxon>
    </lineage>
</organism>
<protein>
    <submittedName>
        <fullName evidence="2">Uncharacterized protein</fullName>
    </submittedName>
</protein>
<evidence type="ECO:0000256" key="1">
    <source>
        <dbReference type="SAM" id="MobiDB-lite"/>
    </source>
</evidence>
<dbReference type="AlphaFoldDB" id="A0AAN6MD61"/>
<gene>
    <name evidence="2" type="ORF">C8A05DRAFT_38635</name>
</gene>
<dbReference type="Proteomes" id="UP001303889">
    <property type="component" value="Unassembled WGS sequence"/>
</dbReference>
<reference evidence="2" key="2">
    <citation type="submission" date="2023-05" db="EMBL/GenBank/DDBJ databases">
        <authorList>
            <consortium name="Lawrence Berkeley National Laboratory"/>
            <person name="Steindorff A."/>
            <person name="Hensen N."/>
            <person name="Bonometti L."/>
            <person name="Westerberg I."/>
            <person name="Brannstrom I.O."/>
            <person name="Guillou S."/>
            <person name="Cros-Aarteil S."/>
            <person name="Calhoun S."/>
            <person name="Haridas S."/>
            <person name="Kuo A."/>
            <person name="Mondo S."/>
            <person name="Pangilinan J."/>
            <person name="Riley R."/>
            <person name="Labutti K."/>
            <person name="Andreopoulos B."/>
            <person name="Lipzen A."/>
            <person name="Chen C."/>
            <person name="Yanf M."/>
            <person name="Daum C."/>
            <person name="Ng V."/>
            <person name="Clum A."/>
            <person name="Ohm R."/>
            <person name="Martin F."/>
            <person name="Silar P."/>
            <person name="Natvig D."/>
            <person name="Lalanne C."/>
            <person name="Gautier V."/>
            <person name="Ament-Velasquez S.L."/>
            <person name="Kruys A."/>
            <person name="Hutchinson M.I."/>
            <person name="Powell A.J."/>
            <person name="Barry K."/>
            <person name="Miller A.N."/>
            <person name="Grigoriev I.V."/>
            <person name="Debuchy R."/>
            <person name="Gladieux P."/>
            <person name="Thoren M.H."/>
            <person name="Johannesson H."/>
        </authorList>
    </citation>
    <scope>NUCLEOTIDE SEQUENCE</scope>
    <source>
        <strain evidence="2">CBS 103.79</strain>
    </source>
</reference>
<keyword evidence="3" id="KW-1185">Reference proteome</keyword>
<name>A0AAN6MD61_9PEZI</name>
<evidence type="ECO:0000313" key="2">
    <source>
        <dbReference type="EMBL" id="KAK3897788.1"/>
    </source>
</evidence>
<dbReference type="EMBL" id="MU856069">
    <property type="protein sequence ID" value="KAK3897788.1"/>
    <property type="molecule type" value="Genomic_DNA"/>
</dbReference>
<comment type="caution">
    <text evidence="2">The sequence shown here is derived from an EMBL/GenBank/DDBJ whole genome shotgun (WGS) entry which is preliminary data.</text>
</comment>
<feature type="compositionally biased region" description="Low complexity" evidence="1">
    <location>
        <begin position="84"/>
        <end position="120"/>
    </location>
</feature>
<reference evidence="2" key="1">
    <citation type="journal article" date="2023" name="Mol. Phylogenet. Evol.">
        <title>Genome-scale phylogeny and comparative genomics of the fungal order Sordariales.</title>
        <authorList>
            <person name="Hensen N."/>
            <person name="Bonometti L."/>
            <person name="Westerberg I."/>
            <person name="Brannstrom I.O."/>
            <person name="Guillou S."/>
            <person name="Cros-Aarteil S."/>
            <person name="Calhoun S."/>
            <person name="Haridas S."/>
            <person name="Kuo A."/>
            <person name="Mondo S."/>
            <person name="Pangilinan J."/>
            <person name="Riley R."/>
            <person name="LaButti K."/>
            <person name="Andreopoulos B."/>
            <person name="Lipzen A."/>
            <person name="Chen C."/>
            <person name="Yan M."/>
            <person name="Daum C."/>
            <person name="Ng V."/>
            <person name="Clum A."/>
            <person name="Steindorff A."/>
            <person name="Ohm R.A."/>
            <person name="Martin F."/>
            <person name="Silar P."/>
            <person name="Natvig D.O."/>
            <person name="Lalanne C."/>
            <person name="Gautier V."/>
            <person name="Ament-Velasquez S.L."/>
            <person name="Kruys A."/>
            <person name="Hutchinson M.I."/>
            <person name="Powell A.J."/>
            <person name="Barry K."/>
            <person name="Miller A.N."/>
            <person name="Grigoriev I.V."/>
            <person name="Debuchy R."/>
            <person name="Gladieux P."/>
            <person name="Hiltunen Thoren M."/>
            <person name="Johannesson H."/>
        </authorList>
    </citation>
    <scope>NUCLEOTIDE SEQUENCE</scope>
    <source>
        <strain evidence="2">CBS 103.79</strain>
    </source>
</reference>
<accession>A0AAN6MD61</accession>
<feature type="region of interest" description="Disordered" evidence="1">
    <location>
        <begin position="82"/>
        <end position="124"/>
    </location>
</feature>